<sequence length="153" mass="17695">MHNNKCLKENPNPNPNQPLLAYHFIQALTRINLTAHTTTSTKQRSHIIKHAAYVSMAFAAGNKRTWTHAVLLHNRFPLKTRFHRLSGSRRSFIMSLSRNKKTHRHAHLLRSLVPGGHAMEFSSLLMETANYIQYLTAQVRLMQCIVEKFDMHV</sequence>
<evidence type="ECO:0000313" key="6">
    <source>
        <dbReference type="Proteomes" id="UP001515500"/>
    </source>
</evidence>
<dbReference type="PANTHER" id="PTHR33124:SF40">
    <property type="entry name" value="TRANSCRIPTION FACTOR IBH1"/>
    <property type="match status" value="1"/>
</dbReference>
<name>A0AB40BI44_DIOCR</name>
<keyword evidence="2" id="KW-0805">Transcription regulation</keyword>
<evidence type="ECO:0000256" key="4">
    <source>
        <dbReference type="ARBA" id="ARBA00023242"/>
    </source>
</evidence>
<dbReference type="InterPro" id="IPR059002">
    <property type="entry name" value="IBH1_N"/>
</dbReference>
<organism evidence="6 7">
    <name type="scientific">Dioscorea cayennensis subsp. rotundata</name>
    <name type="common">White Guinea yam</name>
    <name type="synonym">Dioscorea rotundata</name>
    <dbReference type="NCBI Taxonomy" id="55577"/>
    <lineage>
        <taxon>Eukaryota</taxon>
        <taxon>Viridiplantae</taxon>
        <taxon>Streptophyta</taxon>
        <taxon>Embryophyta</taxon>
        <taxon>Tracheophyta</taxon>
        <taxon>Spermatophyta</taxon>
        <taxon>Magnoliopsida</taxon>
        <taxon>Liliopsida</taxon>
        <taxon>Dioscoreales</taxon>
        <taxon>Dioscoreaceae</taxon>
        <taxon>Dioscorea</taxon>
    </lineage>
</organism>
<dbReference type="RefSeq" id="XP_039126108.1">
    <property type="nucleotide sequence ID" value="XM_039270174.1"/>
</dbReference>
<evidence type="ECO:0000256" key="2">
    <source>
        <dbReference type="ARBA" id="ARBA00023015"/>
    </source>
</evidence>
<dbReference type="AlphaFoldDB" id="A0AB40BI44"/>
<dbReference type="GO" id="GO:0006355">
    <property type="term" value="P:regulation of DNA-templated transcription"/>
    <property type="evidence" value="ECO:0007669"/>
    <property type="project" value="InterPro"/>
</dbReference>
<reference evidence="7" key="1">
    <citation type="submission" date="2025-08" db="UniProtKB">
        <authorList>
            <consortium name="RefSeq"/>
        </authorList>
    </citation>
    <scope>IDENTIFICATION</scope>
</reference>
<keyword evidence="4" id="KW-0539">Nucleus</keyword>
<keyword evidence="3" id="KW-0804">Transcription</keyword>
<evidence type="ECO:0000259" key="5">
    <source>
        <dbReference type="Pfam" id="PF26576"/>
    </source>
</evidence>
<keyword evidence="6" id="KW-1185">Reference proteome</keyword>
<evidence type="ECO:0000313" key="7">
    <source>
        <dbReference type="RefSeq" id="XP_039126108.1"/>
    </source>
</evidence>
<evidence type="ECO:0000256" key="1">
    <source>
        <dbReference type="ARBA" id="ARBA00004123"/>
    </source>
</evidence>
<evidence type="ECO:0000256" key="3">
    <source>
        <dbReference type="ARBA" id="ARBA00023163"/>
    </source>
</evidence>
<dbReference type="GO" id="GO:0005634">
    <property type="term" value="C:nucleus"/>
    <property type="evidence" value="ECO:0007669"/>
    <property type="project" value="UniProtKB-SubCell"/>
</dbReference>
<dbReference type="InterPro" id="IPR044660">
    <property type="entry name" value="IBH1-like"/>
</dbReference>
<dbReference type="Pfam" id="PF26576">
    <property type="entry name" value="IBH1_N"/>
    <property type="match status" value="1"/>
</dbReference>
<gene>
    <name evidence="7" type="primary">LOC120262116</name>
</gene>
<dbReference type="Proteomes" id="UP001515500">
    <property type="component" value="Chromosome 5"/>
</dbReference>
<dbReference type="PANTHER" id="PTHR33124">
    <property type="entry name" value="TRANSCRIPTION FACTOR IBH1-LIKE 1"/>
    <property type="match status" value="1"/>
</dbReference>
<comment type="subcellular location">
    <subcellularLocation>
        <location evidence="1">Nucleus</location>
    </subcellularLocation>
</comment>
<feature type="domain" description="IBH1-like N-terminal" evidence="5">
    <location>
        <begin position="23"/>
        <end position="71"/>
    </location>
</feature>
<accession>A0AB40BI44</accession>
<dbReference type="CDD" id="cd11444">
    <property type="entry name" value="bHLH_AtIBH1_like"/>
    <property type="match status" value="1"/>
</dbReference>
<protein>
    <submittedName>
        <fullName evidence="7">Transcription factor IBH1-like</fullName>
    </submittedName>
</protein>
<dbReference type="InterPro" id="IPR044549">
    <property type="entry name" value="bHLH_AtIBH1-like"/>
</dbReference>
<proteinExistence type="predicted"/>
<dbReference type="GeneID" id="120262116"/>